<evidence type="ECO:0000256" key="3">
    <source>
        <dbReference type="PIRSR" id="PIRSR640198-3"/>
    </source>
</evidence>
<comment type="caution">
    <text evidence="5">The sequence shown here is derived from an EMBL/GenBank/DDBJ whole genome shotgun (WGS) entry which is preliminary data.</text>
</comment>
<feature type="binding site" evidence="2">
    <location>
        <begin position="179"/>
        <end position="186"/>
    </location>
    <ligand>
        <name>ATP</name>
        <dbReference type="ChEBI" id="CHEBI:30616"/>
    </ligand>
</feature>
<dbReference type="PATRIC" id="fig|1618474.3.peg.672"/>
<reference evidence="5 6" key="1">
    <citation type="journal article" date="2015" name="Nature">
        <title>rRNA introns, odd ribosomes, and small enigmatic genomes across a large radiation of phyla.</title>
        <authorList>
            <person name="Brown C.T."/>
            <person name="Hug L.A."/>
            <person name="Thomas B.C."/>
            <person name="Sharon I."/>
            <person name="Castelle C.J."/>
            <person name="Singh A."/>
            <person name="Wilkins M.J."/>
            <person name="Williams K.H."/>
            <person name="Banfield J.F."/>
        </authorList>
    </citation>
    <scope>NUCLEOTIDE SEQUENCE [LARGE SCALE GENOMIC DNA]</scope>
</reference>
<accession>A0A0G0V1Q7</accession>
<organism evidence="5 6">
    <name type="scientific">Candidatus Roizmanbacteria bacterium GW2011_GWA1_41_13</name>
    <dbReference type="NCBI Taxonomy" id="1618474"/>
    <lineage>
        <taxon>Bacteria</taxon>
        <taxon>Candidatus Roizmaniibacteriota</taxon>
    </lineage>
</organism>
<dbReference type="AlphaFoldDB" id="A0A0G0V1Q7"/>
<evidence type="ECO:0000313" key="5">
    <source>
        <dbReference type="EMBL" id="KKR93651.1"/>
    </source>
</evidence>
<dbReference type="InterPro" id="IPR036597">
    <property type="entry name" value="Fido-like_dom_sf"/>
</dbReference>
<dbReference type="PANTHER" id="PTHR13504:SF38">
    <property type="entry name" value="FIDO DOMAIN-CONTAINING PROTEIN"/>
    <property type="match status" value="1"/>
</dbReference>
<dbReference type="GO" id="GO:0005524">
    <property type="term" value="F:ATP binding"/>
    <property type="evidence" value="ECO:0007669"/>
    <property type="project" value="UniProtKB-KW"/>
</dbReference>
<protein>
    <recommendedName>
        <fullName evidence="4">Fido domain-containing protein</fullName>
    </recommendedName>
</protein>
<feature type="domain" description="Fido" evidence="4">
    <location>
        <begin position="97"/>
        <end position="233"/>
    </location>
</feature>
<evidence type="ECO:0000259" key="4">
    <source>
        <dbReference type="PROSITE" id="PS51459"/>
    </source>
</evidence>
<name>A0A0G0V1Q7_9BACT</name>
<dbReference type="PANTHER" id="PTHR13504">
    <property type="entry name" value="FIDO DOMAIN-CONTAINING PROTEIN DDB_G0283145"/>
    <property type="match status" value="1"/>
</dbReference>
<dbReference type="Proteomes" id="UP000034961">
    <property type="component" value="Unassembled WGS sequence"/>
</dbReference>
<dbReference type="SUPFAM" id="SSF140931">
    <property type="entry name" value="Fic-like"/>
    <property type="match status" value="1"/>
</dbReference>
<evidence type="ECO:0000256" key="2">
    <source>
        <dbReference type="PIRSR" id="PIRSR640198-2"/>
    </source>
</evidence>
<feature type="site" description="Important for autoinhibition of adenylyltransferase activity" evidence="3">
    <location>
        <position position="48"/>
    </location>
</feature>
<feature type="active site" evidence="1">
    <location>
        <position position="175"/>
    </location>
</feature>
<dbReference type="PROSITE" id="PS51459">
    <property type="entry name" value="FIDO"/>
    <property type="match status" value="1"/>
</dbReference>
<dbReference type="InterPro" id="IPR003812">
    <property type="entry name" value="Fido"/>
</dbReference>
<evidence type="ECO:0000313" key="6">
    <source>
        <dbReference type="Proteomes" id="UP000034961"/>
    </source>
</evidence>
<keyword evidence="2" id="KW-0067">ATP-binding</keyword>
<dbReference type="EMBL" id="LCAN01000019">
    <property type="protein sequence ID" value="KKR93651.1"/>
    <property type="molecule type" value="Genomic_DNA"/>
</dbReference>
<feature type="binding site" evidence="2">
    <location>
        <begin position="130"/>
        <end position="133"/>
    </location>
    <ligand>
        <name>ATP</name>
        <dbReference type="ChEBI" id="CHEBI:30616"/>
    </ligand>
</feature>
<evidence type="ECO:0000256" key="1">
    <source>
        <dbReference type="PIRSR" id="PIRSR640198-1"/>
    </source>
</evidence>
<feature type="binding site" evidence="2">
    <location>
        <begin position="211"/>
        <end position="212"/>
    </location>
    <ligand>
        <name>ATP</name>
        <dbReference type="ChEBI" id="CHEBI:30616"/>
    </ligand>
</feature>
<proteinExistence type="predicted"/>
<dbReference type="Gene3D" id="1.10.3290.10">
    <property type="entry name" value="Fido-like domain"/>
    <property type="match status" value="1"/>
</dbReference>
<keyword evidence="2" id="KW-0547">Nucleotide-binding</keyword>
<gene>
    <name evidence="5" type="ORF">UU41_C0019G0008</name>
</gene>
<dbReference type="InterPro" id="IPR040198">
    <property type="entry name" value="Fido_containing"/>
</dbReference>
<dbReference type="Pfam" id="PF02661">
    <property type="entry name" value="Fic"/>
    <property type="match status" value="1"/>
</dbReference>
<sequence>MAITKPIKDRIQALKAQYDVLRKGKDSLLVMIDEAEVPESVYNSNAIENSTLTLKETEKILLDMEVARDVSLREVYEAKNLARVIEYIRNKSKETEVNRELILLLHQMLIGGIDDKIAGRFRGPGEYVRVGTHVAPAPEQVEKLIASTLTEYTSDMSAYFLDKIAKFHLDFETTHPFCDGNGRIGRVLISYQLQRLGFPIIIIRDREKKEYYKSFGDYRDDKNTKTLEKVVYLGLMESLHKRITYLKGDKVIRLSEYTKSHAKSASAITNAARRQNIPAFREKGVWKISENFEYKPGDEK</sequence>